<sequence length="77" mass="8529">MAISGLQTAKKTKRSYKTAQVPTPSVKRDQSLDNKLANALKLETAMLELQKEFRNRSKSISHHVGELGQLLGLNHAT</sequence>
<proteinExistence type="predicted"/>
<evidence type="ECO:0000313" key="3">
    <source>
        <dbReference type="Proteomes" id="UP000190064"/>
    </source>
</evidence>
<organism evidence="2 3">
    <name type="scientific">Oceanospirillum linum</name>
    <dbReference type="NCBI Taxonomy" id="966"/>
    <lineage>
        <taxon>Bacteria</taxon>
        <taxon>Pseudomonadati</taxon>
        <taxon>Pseudomonadota</taxon>
        <taxon>Gammaproteobacteria</taxon>
        <taxon>Oceanospirillales</taxon>
        <taxon>Oceanospirillaceae</taxon>
        <taxon>Oceanospirillum</taxon>
    </lineage>
</organism>
<keyword evidence="3" id="KW-1185">Reference proteome</keyword>
<gene>
    <name evidence="2" type="ORF">BTA35_0204355</name>
</gene>
<accession>A0A1T1HG65</accession>
<feature type="region of interest" description="Disordered" evidence="1">
    <location>
        <begin position="1"/>
        <end position="29"/>
    </location>
</feature>
<dbReference type="EMBL" id="MTSD02000001">
    <property type="protein sequence ID" value="OOV88717.1"/>
    <property type="molecule type" value="Genomic_DNA"/>
</dbReference>
<reference evidence="2" key="1">
    <citation type="submission" date="2017-02" db="EMBL/GenBank/DDBJ databases">
        <title>Draft Genome Sequence of the Salt Water Bacterium Oceanospirillum linum ATCC 11336.</title>
        <authorList>
            <person name="Trachtenberg A.M."/>
            <person name="Carney J.G."/>
            <person name="Linnane J.D."/>
            <person name="Rheaume B.A."/>
            <person name="Pitts N.L."/>
            <person name="Mykles D.L."/>
            <person name="Maclea K.S."/>
        </authorList>
    </citation>
    <scope>NUCLEOTIDE SEQUENCE [LARGE SCALE GENOMIC DNA]</scope>
    <source>
        <strain evidence="2">ATCC 11336</strain>
    </source>
</reference>
<dbReference type="RefSeq" id="WP_077243165.1">
    <property type="nucleotide sequence ID" value="NZ_FXTS01000004.1"/>
</dbReference>
<evidence type="ECO:0000256" key="1">
    <source>
        <dbReference type="SAM" id="MobiDB-lite"/>
    </source>
</evidence>
<comment type="caution">
    <text evidence="2">The sequence shown here is derived from an EMBL/GenBank/DDBJ whole genome shotgun (WGS) entry which is preliminary data.</text>
</comment>
<dbReference type="AlphaFoldDB" id="A0A1T1HG65"/>
<name>A0A1T1HG65_OCELI</name>
<evidence type="ECO:0000313" key="2">
    <source>
        <dbReference type="EMBL" id="OOV88717.1"/>
    </source>
</evidence>
<protein>
    <submittedName>
        <fullName evidence="2">Uncharacterized protein</fullName>
    </submittedName>
</protein>
<dbReference type="Proteomes" id="UP000190064">
    <property type="component" value="Unassembled WGS sequence"/>
</dbReference>